<keyword evidence="7 11" id="KW-0472">Membrane</keyword>
<evidence type="ECO:0000256" key="11">
    <source>
        <dbReference type="SAM" id="Phobius"/>
    </source>
</evidence>
<feature type="transmembrane region" description="Helical" evidence="11">
    <location>
        <begin position="261"/>
        <end position="279"/>
    </location>
</feature>
<feature type="coiled-coil region" evidence="10">
    <location>
        <begin position="573"/>
        <end position="600"/>
    </location>
</feature>
<feature type="signal peptide" evidence="12">
    <location>
        <begin position="1"/>
        <end position="16"/>
    </location>
</feature>
<feature type="transmembrane region" description="Helical" evidence="11">
    <location>
        <begin position="97"/>
        <end position="114"/>
    </location>
</feature>
<dbReference type="EMBL" id="CAJFCV020000006">
    <property type="protein sequence ID" value="CAG9131078.1"/>
    <property type="molecule type" value="Genomic_DNA"/>
</dbReference>
<dbReference type="SMR" id="A0A1I7RRJ5"/>
<keyword evidence="17" id="KW-1185">Reference proteome</keyword>
<feature type="transmembrane region" description="Helical" evidence="11">
    <location>
        <begin position="285"/>
        <end position="304"/>
    </location>
</feature>
<keyword evidence="6 9" id="KW-0406">Ion transport</keyword>
<dbReference type="AlphaFoldDB" id="A0A1I7RRJ5"/>
<dbReference type="Proteomes" id="UP000659654">
    <property type="component" value="Unassembled WGS sequence"/>
</dbReference>
<dbReference type="PANTHER" id="PTHR10110">
    <property type="entry name" value="SODIUM/HYDROGEN EXCHANGER"/>
    <property type="match status" value="1"/>
</dbReference>
<keyword evidence="2 9" id="KW-0813">Transport</keyword>
<dbReference type="NCBIfam" id="TIGR00840">
    <property type="entry name" value="b_cpa1"/>
    <property type="match status" value="1"/>
</dbReference>
<dbReference type="InterPro" id="IPR018422">
    <property type="entry name" value="Cation/H_exchanger_CPA1"/>
</dbReference>
<feature type="transmembrane region" description="Helical" evidence="11">
    <location>
        <begin position="159"/>
        <end position="183"/>
    </location>
</feature>
<dbReference type="InterPro" id="IPR004709">
    <property type="entry name" value="NaH_exchanger"/>
</dbReference>
<evidence type="ECO:0000256" key="3">
    <source>
        <dbReference type="ARBA" id="ARBA00022692"/>
    </source>
</evidence>
<dbReference type="InterPro" id="IPR006153">
    <property type="entry name" value="Cation/H_exchanger_TM"/>
</dbReference>
<gene>
    <name evidence="14" type="ORF">BXYJ_LOCUS15056</name>
</gene>
<dbReference type="PRINTS" id="PR01084">
    <property type="entry name" value="NAHEXCHNGR"/>
</dbReference>
<dbReference type="GO" id="GO:0015386">
    <property type="term" value="F:potassium:proton antiporter activity"/>
    <property type="evidence" value="ECO:0007669"/>
    <property type="project" value="TreeGrafter"/>
</dbReference>
<comment type="subcellular location">
    <subcellularLocation>
        <location evidence="1">Membrane</location>
        <topology evidence="1">Multi-pass membrane protein</topology>
    </subcellularLocation>
</comment>
<dbReference type="Proteomes" id="UP000095284">
    <property type="component" value="Unplaced"/>
</dbReference>
<evidence type="ECO:0000259" key="13">
    <source>
        <dbReference type="Pfam" id="PF00999"/>
    </source>
</evidence>
<dbReference type="GO" id="GO:0098719">
    <property type="term" value="P:sodium ion import across plasma membrane"/>
    <property type="evidence" value="ECO:0007669"/>
    <property type="project" value="TreeGrafter"/>
</dbReference>
<dbReference type="Pfam" id="PF00999">
    <property type="entry name" value="Na_H_Exchanger"/>
    <property type="match status" value="1"/>
</dbReference>
<dbReference type="OrthoDB" id="196264at2759"/>
<keyword evidence="12" id="KW-0732">Signal</keyword>
<keyword evidence="3 9" id="KW-0812">Transmembrane</keyword>
<evidence type="ECO:0000313" key="14">
    <source>
        <dbReference type="EMBL" id="CAD5234965.1"/>
    </source>
</evidence>
<dbReference type="eggNOG" id="KOG1966">
    <property type="taxonomic scope" value="Eukaryota"/>
</dbReference>
<feature type="transmembrane region" description="Helical" evidence="11">
    <location>
        <begin position="126"/>
        <end position="147"/>
    </location>
</feature>
<keyword evidence="9" id="KW-0050">Antiport</keyword>
<feature type="transmembrane region" description="Helical" evidence="11">
    <location>
        <begin position="31"/>
        <end position="49"/>
    </location>
</feature>
<dbReference type="GO" id="GO:0051453">
    <property type="term" value="P:regulation of intracellular pH"/>
    <property type="evidence" value="ECO:0007669"/>
    <property type="project" value="TreeGrafter"/>
</dbReference>
<dbReference type="PANTHER" id="PTHR10110:SF126">
    <property type="entry name" value="NA(+)_H(+) EXCHANGER PROTEIN 7"/>
    <property type="match status" value="1"/>
</dbReference>
<evidence type="ECO:0000256" key="5">
    <source>
        <dbReference type="ARBA" id="ARBA00023053"/>
    </source>
</evidence>
<accession>A0A1I7RRJ5</accession>
<evidence type="ECO:0000313" key="16">
    <source>
        <dbReference type="Proteomes" id="UP000095284"/>
    </source>
</evidence>
<sequence>MLLKLFLLQLPGFIFADGVKIASFRFEYVKAELILALFILLIGFFKLLYHHYKYPRALIPESCCLIILGILLGLVFFYFNTDSHTNAVKFLEFDSKIFFFFLLPPIILESAYSLNDKAFYHNVDTIIVFAVIGTIMNIILVGGSLIALDRFGLFGTLGFSSLDCLLFASLIAAVDPVAVLAIFTEVGVNKTLYFMVFGESLLNDAVTVVCYQLIGDYKQLEAITIFDVFMGFASFLSVSFGGLLIGVLSGLLSSYVTKFTISARVVEPVICLGTAYLSYACSELFHFSGIIAIICCGIVQARYTMKNLSAKSNISISYAVKVISSVSESLIFIILGVMLVNEKNWFWSDWHPVFAFTSLILCVLARFLVVFGLSYIVNKATSGNRYISFKEQITMAYGGLRGAVSFCLAFMISDESPAKSTILAATYLVILFTVFVQGCSIEGMVKVLNITLAKKDDQYKLFKAFNKGMVGHLAEGVEEILGVSNTSIFKTIGEINKKYIQPCLERDYQRKEAYDRLVSLENEARLKESLLDNSTITRNIHLGIAGSKATFDIVNEHNEELARKKSHGDKIKIEMTDEVSENIEAEVDDLMNNIDKINALVSGSYNYHPDRNLTNDDDLDRRHSIKAWQRQIDRLKDLSFHETKKKRRLLGLRRSSNVKKMSMRHGILATSAGAMTVGNKS</sequence>
<dbReference type="GO" id="GO:0005886">
    <property type="term" value="C:plasma membrane"/>
    <property type="evidence" value="ECO:0007669"/>
    <property type="project" value="TreeGrafter"/>
</dbReference>
<organism evidence="16 18">
    <name type="scientific">Bursaphelenchus xylophilus</name>
    <name type="common">Pinewood nematode worm</name>
    <name type="synonym">Aphelenchoides xylophilus</name>
    <dbReference type="NCBI Taxonomy" id="6326"/>
    <lineage>
        <taxon>Eukaryota</taxon>
        <taxon>Metazoa</taxon>
        <taxon>Ecdysozoa</taxon>
        <taxon>Nematoda</taxon>
        <taxon>Chromadorea</taxon>
        <taxon>Rhabditida</taxon>
        <taxon>Tylenchina</taxon>
        <taxon>Tylenchomorpha</taxon>
        <taxon>Aphelenchoidea</taxon>
        <taxon>Aphelenchoididae</taxon>
        <taxon>Bursaphelenchus</taxon>
    </lineage>
</organism>
<dbReference type="Gene3D" id="6.10.140.1330">
    <property type="match status" value="1"/>
</dbReference>
<evidence type="ECO:0000256" key="7">
    <source>
        <dbReference type="ARBA" id="ARBA00023136"/>
    </source>
</evidence>
<proteinExistence type="inferred from homology"/>
<evidence type="ECO:0000256" key="8">
    <source>
        <dbReference type="ARBA" id="ARBA00023201"/>
    </source>
</evidence>
<feature type="transmembrane region" description="Helical" evidence="11">
    <location>
        <begin position="424"/>
        <end position="445"/>
    </location>
</feature>
<keyword evidence="8 9" id="KW-0739">Sodium transport</keyword>
<feature type="domain" description="Cation/H+ exchanger transmembrane" evidence="13">
    <location>
        <begin position="49"/>
        <end position="446"/>
    </location>
</feature>
<feature type="transmembrane region" description="Helical" evidence="11">
    <location>
        <begin position="192"/>
        <end position="214"/>
    </location>
</feature>
<reference evidence="15" key="2">
    <citation type="submission" date="2020-08" db="EMBL/GenBank/DDBJ databases">
        <authorList>
            <person name="Kikuchi T."/>
        </authorList>
    </citation>
    <scope>NUCLEOTIDE SEQUENCE</scope>
    <source>
        <strain evidence="14">Ka4C1</strain>
    </source>
</reference>
<feature type="transmembrane region" description="Helical" evidence="11">
    <location>
        <begin position="58"/>
        <end position="77"/>
    </location>
</feature>
<comment type="similarity">
    <text evidence="9">Belongs to the monovalent cation:proton antiporter 1 (CPA1) transporter (TC 2.A.36) family.</text>
</comment>
<evidence type="ECO:0000256" key="10">
    <source>
        <dbReference type="SAM" id="Coils"/>
    </source>
</evidence>
<evidence type="ECO:0000256" key="4">
    <source>
        <dbReference type="ARBA" id="ARBA00022989"/>
    </source>
</evidence>
<feature type="chain" id="PRO_5035399520" description="Sodium/hydrogen exchanger" evidence="12">
    <location>
        <begin position="17"/>
        <end position="681"/>
    </location>
</feature>
<reference evidence="18" key="1">
    <citation type="submission" date="2016-11" db="UniProtKB">
        <authorList>
            <consortium name="WormBaseParasite"/>
        </authorList>
    </citation>
    <scope>IDENTIFICATION</scope>
</reference>
<feature type="transmembrane region" description="Helical" evidence="11">
    <location>
        <begin position="316"/>
        <end position="340"/>
    </location>
</feature>
<evidence type="ECO:0000256" key="12">
    <source>
        <dbReference type="SAM" id="SignalP"/>
    </source>
</evidence>
<feature type="transmembrane region" description="Helical" evidence="11">
    <location>
        <begin position="226"/>
        <end position="249"/>
    </location>
</feature>
<feature type="transmembrane region" description="Helical" evidence="11">
    <location>
        <begin position="352"/>
        <end position="373"/>
    </location>
</feature>
<name>A0A1I7RRJ5_BURXY</name>
<dbReference type="WBParaSite" id="BXY_0334200.1">
    <property type="protein sequence ID" value="BXY_0334200.1"/>
    <property type="gene ID" value="BXY_0334200"/>
</dbReference>
<evidence type="ECO:0000256" key="1">
    <source>
        <dbReference type="ARBA" id="ARBA00004141"/>
    </source>
</evidence>
<evidence type="ECO:0000256" key="6">
    <source>
        <dbReference type="ARBA" id="ARBA00023065"/>
    </source>
</evidence>
<keyword evidence="5" id="KW-0915">Sodium</keyword>
<keyword evidence="4 11" id="KW-1133">Transmembrane helix</keyword>
<evidence type="ECO:0000313" key="18">
    <source>
        <dbReference type="WBParaSite" id="BXY_0334200.1"/>
    </source>
</evidence>
<dbReference type="GO" id="GO:0015385">
    <property type="term" value="F:sodium:proton antiporter activity"/>
    <property type="evidence" value="ECO:0007669"/>
    <property type="project" value="InterPro"/>
</dbReference>
<evidence type="ECO:0000256" key="9">
    <source>
        <dbReference type="RuleBase" id="RU003722"/>
    </source>
</evidence>
<evidence type="ECO:0000313" key="15">
    <source>
        <dbReference type="EMBL" id="CAG9131078.1"/>
    </source>
</evidence>
<dbReference type="EMBL" id="CAJFDI010000006">
    <property type="protein sequence ID" value="CAD5234965.1"/>
    <property type="molecule type" value="Genomic_DNA"/>
</dbReference>
<keyword evidence="10" id="KW-0175">Coiled coil</keyword>
<feature type="transmembrane region" description="Helical" evidence="11">
    <location>
        <begin position="394"/>
        <end position="412"/>
    </location>
</feature>
<protein>
    <recommendedName>
        <fullName evidence="9">Sodium/hydrogen exchanger</fullName>
    </recommendedName>
</protein>
<dbReference type="Proteomes" id="UP000582659">
    <property type="component" value="Unassembled WGS sequence"/>
</dbReference>
<evidence type="ECO:0000313" key="17">
    <source>
        <dbReference type="Proteomes" id="UP000659654"/>
    </source>
</evidence>
<evidence type="ECO:0000256" key="2">
    <source>
        <dbReference type="ARBA" id="ARBA00022448"/>
    </source>
</evidence>